<dbReference type="AlphaFoldDB" id="A0A397TE40"/>
<protein>
    <submittedName>
        <fullName evidence="1">Uncharacterized protein</fullName>
    </submittedName>
</protein>
<organism evidence="1 2">
    <name type="scientific">Glomus cerebriforme</name>
    <dbReference type="NCBI Taxonomy" id="658196"/>
    <lineage>
        <taxon>Eukaryota</taxon>
        <taxon>Fungi</taxon>
        <taxon>Fungi incertae sedis</taxon>
        <taxon>Mucoromycota</taxon>
        <taxon>Glomeromycotina</taxon>
        <taxon>Glomeromycetes</taxon>
        <taxon>Glomerales</taxon>
        <taxon>Glomeraceae</taxon>
        <taxon>Glomus</taxon>
    </lineage>
</organism>
<dbReference type="OrthoDB" id="2443107at2759"/>
<reference evidence="1 2" key="1">
    <citation type="submission" date="2018-06" db="EMBL/GenBank/DDBJ databases">
        <title>Comparative genomics reveals the genomic features of Rhizophagus irregularis, R. cerebriforme, R. diaphanum and Gigaspora rosea, and their symbiotic lifestyle signature.</title>
        <authorList>
            <person name="Morin E."/>
            <person name="San Clemente H."/>
            <person name="Chen E.C.H."/>
            <person name="De La Providencia I."/>
            <person name="Hainaut M."/>
            <person name="Kuo A."/>
            <person name="Kohler A."/>
            <person name="Murat C."/>
            <person name="Tang N."/>
            <person name="Roy S."/>
            <person name="Loubradou J."/>
            <person name="Henrissat B."/>
            <person name="Grigoriev I.V."/>
            <person name="Corradi N."/>
            <person name="Roux C."/>
            <person name="Martin F.M."/>
        </authorList>
    </citation>
    <scope>NUCLEOTIDE SEQUENCE [LARGE SCALE GENOMIC DNA]</scope>
    <source>
        <strain evidence="1 2">DAOM 227022</strain>
    </source>
</reference>
<keyword evidence="2" id="KW-1185">Reference proteome</keyword>
<comment type="caution">
    <text evidence="1">The sequence shown here is derived from an EMBL/GenBank/DDBJ whole genome shotgun (WGS) entry which is preliminary data.</text>
</comment>
<accession>A0A397TE40</accession>
<proteinExistence type="predicted"/>
<sequence>MKIKYKTCHLTIDSIETEMLTISLKNKDILEPFEEHEIFEEFENPESETYTEFPNNAYKNLMILVTNHKLNNRAGNDIICFFNKHSNLTVSPLPKNIKKGRAFMDNMKVSYSAYNKVFITYHNDKDYHLYYQNLI</sequence>
<gene>
    <name evidence="1" type="ORF">C1645_817759</name>
</gene>
<evidence type="ECO:0000313" key="2">
    <source>
        <dbReference type="Proteomes" id="UP000265703"/>
    </source>
</evidence>
<dbReference type="EMBL" id="QKYT01000077">
    <property type="protein sequence ID" value="RIA94597.1"/>
    <property type="molecule type" value="Genomic_DNA"/>
</dbReference>
<dbReference type="Proteomes" id="UP000265703">
    <property type="component" value="Unassembled WGS sequence"/>
</dbReference>
<evidence type="ECO:0000313" key="1">
    <source>
        <dbReference type="EMBL" id="RIA94597.1"/>
    </source>
</evidence>
<name>A0A397TE40_9GLOM</name>